<dbReference type="PANTHER" id="PTHR33992">
    <property type="entry name" value="RIBONUCLEASE P PROTEIN COMPONENT"/>
    <property type="match status" value="1"/>
</dbReference>
<dbReference type="EC" id="3.1.26.5" evidence="7 8"/>
<proteinExistence type="inferred from homology"/>
<evidence type="ECO:0000256" key="6">
    <source>
        <dbReference type="ARBA" id="ARBA00022884"/>
    </source>
</evidence>
<evidence type="ECO:0000313" key="10">
    <source>
        <dbReference type="Proteomes" id="UP000765802"/>
    </source>
</evidence>
<dbReference type="RefSeq" id="WP_187256473.1">
    <property type="nucleotide sequence ID" value="NZ_JBHULF010000014.1"/>
</dbReference>
<comment type="subunit">
    <text evidence="7">Consists of a catalytic RNA component (M1 or rnpB) and a protein subunit.</text>
</comment>
<protein>
    <recommendedName>
        <fullName evidence="7 8">Ribonuclease P protein component</fullName>
        <shortName evidence="7">RNase P protein</shortName>
        <shortName evidence="7">RNaseP protein</shortName>
        <ecNumber evidence="7 8">3.1.26.5</ecNumber>
    </recommendedName>
    <alternativeName>
        <fullName evidence="7">Protein C5</fullName>
    </alternativeName>
</protein>
<evidence type="ECO:0000256" key="5">
    <source>
        <dbReference type="ARBA" id="ARBA00022801"/>
    </source>
</evidence>
<dbReference type="Pfam" id="PF00825">
    <property type="entry name" value="Ribonuclease_P"/>
    <property type="match status" value="1"/>
</dbReference>
<evidence type="ECO:0000256" key="4">
    <source>
        <dbReference type="ARBA" id="ARBA00022759"/>
    </source>
</evidence>
<keyword evidence="10" id="KW-1185">Reference proteome</keyword>
<evidence type="ECO:0000313" key="9">
    <source>
        <dbReference type="EMBL" id="MBC6491154.1"/>
    </source>
</evidence>
<dbReference type="PANTHER" id="PTHR33992:SF1">
    <property type="entry name" value="RIBONUCLEASE P PROTEIN COMPONENT"/>
    <property type="match status" value="1"/>
</dbReference>
<evidence type="ECO:0000256" key="2">
    <source>
        <dbReference type="ARBA" id="ARBA00022694"/>
    </source>
</evidence>
<dbReference type="InterPro" id="IPR020539">
    <property type="entry name" value="RNase_P_CS"/>
</dbReference>
<keyword evidence="6 7" id="KW-0694">RNA-binding</keyword>
<evidence type="ECO:0000256" key="7">
    <source>
        <dbReference type="HAMAP-Rule" id="MF_00227"/>
    </source>
</evidence>
<comment type="similarity">
    <text evidence="7">Belongs to the RnpA family.</text>
</comment>
<dbReference type="SUPFAM" id="SSF54211">
    <property type="entry name" value="Ribosomal protein S5 domain 2-like"/>
    <property type="match status" value="1"/>
</dbReference>
<evidence type="ECO:0000256" key="8">
    <source>
        <dbReference type="NCBIfam" id="TIGR00188"/>
    </source>
</evidence>
<dbReference type="InterPro" id="IPR000100">
    <property type="entry name" value="RNase_P"/>
</dbReference>
<evidence type="ECO:0000256" key="3">
    <source>
        <dbReference type="ARBA" id="ARBA00022722"/>
    </source>
</evidence>
<keyword evidence="3 7" id="KW-0540">Nuclease</keyword>
<keyword evidence="4 7" id="KW-0255">Endonuclease</keyword>
<keyword evidence="5 7" id="KW-0378">Hydrolase</keyword>
<accession>A0ABR7M9F1</accession>
<gene>
    <name evidence="7" type="primary">rnpA</name>
    <name evidence="9" type="ORF">BC349_08935</name>
</gene>
<dbReference type="Proteomes" id="UP000765802">
    <property type="component" value="Unassembled WGS sequence"/>
</dbReference>
<dbReference type="InterPro" id="IPR014721">
    <property type="entry name" value="Ribsml_uS5_D2-typ_fold_subgr"/>
</dbReference>
<comment type="caution">
    <text evidence="9">The sequence shown here is derived from an EMBL/GenBank/DDBJ whole genome shotgun (WGS) entry which is preliminary data.</text>
</comment>
<organism evidence="9 10">
    <name type="scientific">Flavihumibacter stibioxidans</name>
    <dbReference type="NCBI Taxonomy" id="1834163"/>
    <lineage>
        <taxon>Bacteria</taxon>
        <taxon>Pseudomonadati</taxon>
        <taxon>Bacteroidota</taxon>
        <taxon>Chitinophagia</taxon>
        <taxon>Chitinophagales</taxon>
        <taxon>Chitinophagaceae</taxon>
        <taxon>Flavihumibacter</taxon>
    </lineage>
</organism>
<comment type="catalytic activity">
    <reaction evidence="7">
        <text>Endonucleolytic cleavage of RNA, removing 5'-extranucleotides from tRNA precursor.</text>
        <dbReference type="EC" id="3.1.26.5"/>
    </reaction>
</comment>
<keyword evidence="2 7" id="KW-0819">tRNA processing</keyword>
<sequence length="138" mass="16170">MSRFTLHGQERLKHRKKIDELFKTGRSFAIYPVRVYYGELKREGLTGERKGVKGEVQFGVGVSKRYFKKAVDRNRIKRLIRESYRLQKEGLYEYARSSGSHLSVFFIYTGKELPGQEECLRVVEQALAKLVRLLNPKK</sequence>
<dbReference type="HAMAP" id="MF_00227">
    <property type="entry name" value="RNase_P"/>
    <property type="match status" value="1"/>
</dbReference>
<dbReference type="Gene3D" id="3.30.230.10">
    <property type="match status" value="1"/>
</dbReference>
<evidence type="ECO:0000256" key="1">
    <source>
        <dbReference type="ARBA" id="ARBA00002663"/>
    </source>
</evidence>
<name>A0ABR7M9F1_9BACT</name>
<dbReference type="InterPro" id="IPR020568">
    <property type="entry name" value="Ribosomal_Su5_D2-typ_SF"/>
</dbReference>
<dbReference type="EMBL" id="MBUA01000012">
    <property type="protein sequence ID" value="MBC6491154.1"/>
    <property type="molecule type" value="Genomic_DNA"/>
</dbReference>
<dbReference type="PROSITE" id="PS00648">
    <property type="entry name" value="RIBONUCLEASE_P"/>
    <property type="match status" value="1"/>
</dbReference>
<dbReference type="NCBIfam" id="TIGR00188">
    <property type="entry name" value="rnpA"/>
    <property type="match status" value="1"/>
</dbReference>
<comment type="function">
    <text evidence="1 7">RNaseP catalyzes the removal of the 5'-leader sequence from pre-tRNA to produce the mature 5'-terminus. It can also cleave other RNA substrates such as 4.5S RNA. The protein component plays an auxiliary but essential role in vivo by binding to the 5'-leader sequence and broadening the substrate specificity of the ribozyme.</text>
</comment>
<reference evidence="9 10" key="1">
    <citation type="submission" date="2016-07" db="EMBL/GenBank/DDBJ databases">
        <title>Genome analysis of Flavihumibacter stibioxidans YS-17.</title>
        <authorList>
            <person name="Shi K."/>
            <person name="Han Y."/>
            <person name="Wang G."/>
        </authorList>
    </citation>
    <scope>NUCLEOTIDE SEQUENCE [LARGE SCALE GENOMIC DNA]</scope>
    <source>
        <strain evidence="9 10">YS-17</strain>
    </source>
</reference>